<dbReference type="Proteomes" id="UP000179920">
    <property type="component" value="Chromosome VIII"/>
</dbReference>
<name>A0A1K0GR68_9BASI</name>
<protein>
    <submittedName>
        <fullName evidence="2">Uncharacterized protein</fullName>
    </submittedName>
</protein>
<sequence length="240" mass="28657">MWRRSPAAYTYWRQYQEELKRLNFLTGAAVWRDHNQRFKACLTPEVYQEYKLVVGQKHQATKTVEELQARHRKYYREREARASDPDHYKALKEGQQQRHLEQWKADKEYNEEIKMRRKERSCCYWEKNKEEVCARRRAKYQEQKKDPALMERKRQRDCEWHRKKAKALSKPPPLAPSTLPSPDRSGSDTCSSDEREPPPSQQAPVPSSDLSNDPDSNNNEENDSNPIITPFWQAQHLCEH</sequence>
<accession>A0A1K0GR68</accession>
<evidence type="ECO:0000256" key="1">
    <source>
        <dbReference type="SAM" id="MobiDB-lite"/>
    </source>
</evidence>
<feature type="compositionally biased region" description="Low complexity" evidence="1">
    <location>
        <begin position="202"/>
        <end position="217"/>
    </location>
</feature>
<evidence type="ECO:0000313" key="5">
    <source>
        <dbReference type="Proteomes" id="UP000658997"/>
    </source>
</evidence>
<organism evidence="2 4">
    <name type="scientific">Ustilago bromivora</name>
    <dbReference type="NCBI Taxonomy" id="307758"/>
    <lineage>
        <taxon>Eukaryota</taxon>
        <taxon>Fungi</taxon>
        <taxon>Dikarya</taxon>
        <taxon>Basidiomycota</taxon>
        <taxon>Ustilaginomycotina</taxon>
        <taxon>Ustilaginomycetes</taxon>
        <taxon>Ustilaginales</taxon>
        <taxon>Ustilaginaceae</taxon>
        <taxon>Ustilago</taxon>
    </lineage>
</organism>
<evidence type="ECO:0000313" key="3">
    <source>
        <dbReference type="EMBL" id="SYW81223.1"/>
    </source>
</evidence>
<gene>
    <name evidence="3" type="ORF">UBRO2_04140</name>
    <name evidence="2" type="ORF">UBRO_20086</name>
</gene>
<reference evidence="4" key="2">
    <citation type="submission" date="2016-04" db="EMBL/GenBank/DDBJ databases">
        <authorList>
            <person name="Guldener U."/>
            <person name="Guldener U."/>
        </authorList>
    </citation>
    <scope>NUCLEOTIDE SEQUENCE [LARGE SCALE GENOMIC DNA]</scope>
    <source>
        <strain evidence="4">UB2112</strain>
    </source>
</reference>
<evidence type="ECO:0000313" key="2">
    <source>
        <dbReference type="EMBL" id="SAM82571.1"/>
    </source>
</evidence>
<dbReference type="OrthoDB" id="10631128at2759"/>
<keyword evidence="5" id="KW-1185">Reference proteome</keyword>
<feature type="region of interest" description="Disordered" evidence="1">
    <location>
        <begin position="139"/>
        <end position="240"/>
    </location>
</feature>
<proteinExistence type="predicted"/>
<dbReference type="EMBL" id="ULHB01000090">
    <property type="protein sequence ID" value="SYW81223.1"/>
    <property type="molecule type" value="Genomic_DNA"/>
</dbReference>
<dbReference type="Proteomes" id="UP000658997">
    <property type="component" value="Unassembled WGS sequence"/>
</dbReference>
<evidence type="ECO:0000313" key="4">
    <source>
        <dbReference type="Proteomes" id="UP000179920"/>
    </source>
</evidence>
<dbReference type="AlphaFoldDB" id="A0A1K0GR68"/>
<dbReference type="EMBL" id="LT558124">
    <property type="protein sequence ID" value="SAM82571.1"/>
    <property type="molecule type" value="Genomic_DNA"/>
</dbReference>
<reference evidence="2" key="1">
    <citation type="submission" date="2016-04" db="EMBL/GenBank/DDBJ databases">
        <authorList>
            <person name="Evans L.H."/>
            <person name="Alamgir A."/>
            <person name="Owens N."/>
            <person name="Weber N.D."/>
            <person name="Virtaneva K."/>
            <person name="Barbian K."/>
            <person name="Babar A."/>
            <person name="Rosenke K."/>
        </authorList>
    </citation>
    <scope>NUCLEOTIDE SEQUENCE</scope>
    <source>
        <strain evidence="2">UB2112</strain>
    </source>
</reference>
<reference evidence="3" key="3">
    <citation type="submission" date="2018-08" db="EMBL/GenBank/DDBJ databases">
        <authorList>
            <person name="Guldener U."/>
        </authorList>
    </citation>
    <scope>NUCLEOTIDE SEQUENCE</scope>
    <source>
        <strain evidence="3">UB2</strain>
    </source>
</reference>
<feature type="compositionally biased region" description="Basic and acidic residues" evidence="1">
    <location>
        <begin position="139"/>
        <end position="160"/>
    </location>
</feature>